<protein>
    <submittedName>
        <fullName evidence="2">Uncharacterized protein</fullName>
    </submittedName>
</protein>
<evidence type="ECO:0000313" key="2">
    <source>
        <dbReference type="EMBL" id="WZS86971.1"/>
    </source>
</evidence>
<keyword evidence="3" id="KW-1185">Reference proteome</keyword>
<dbReference type="AlphaFoldDB" id="A0AAN0NAJ1"/>
<dbReference type="Proteomes" id="UP001441914">
    <property type="component" value="Chromosome 1"/>
</dbReference>
<feature type="region of interest" description="Disordered" evidence="1">
    <location>
        <begin position="38"/>
        <end position="58"/>
    </location>
</feature>
<name>A0AAN0NAJ1_9VIBR</name>
<reference evidence="2 3" key="1">
    <citation type="journal article" date="2024" name="Elife">
        <title>Polysaccharide breakdown products drive degradation-dispersal cycles of foraging bacteria through changes in metabolism and motility.</title>
        <authorList>
            <person name="Stubbusch A.K."/>
            <person name="Keegstra J.M."/>
            <person name="Schwartzman J."/>
            <person name="Pontrelli S."/>
            <person name="Clerc E.E."/>
            <person name="Stocker R."/>
            <person name="Magnabosco C."/>
            <person name="Schubert O.T."/>
            <person name="Ackermann M."/>
            <person name="D'Souza G.G."/>
        </authorList>
    </citation>
    <scope>NUCLEOTIDE SEQUENCE [LARGE SCALE GENOMIC DNA]</scope>
    <source>
        <strain evidence="2 3">ZF270</strain>
    </source>
</reference>
<dbReference type="EMBL" id="CP135176">
    <property type="protein sequence ID" value="WZS86971.1"/>
    <property type="molecule type" value="Genomic_DNA"/>
</dbReference>
<evidence type="ECO:0000256" key="1">
    <source>
        <dbReference type="SAM" id="MobiDB-lite"/>
    </source>
</evidence>
<proteinExistence type="predicted"/>
<organism evidence="2 3">
    <name type="scientific">Vibrio cyclitrophicus ZF270</name>
    <dbReference type="NCBI Taxonomy" id="1136176"/>
    <lineage>
        <taxon>Bacteria</taxon>
        <taxon>Pseudomonadati</taxon>
        <taxon>Pseudomonadota</taxon>
        <taxon>Gammaproteobacteria</taxon>
        <taxon>Vibrionales</taxon>
        <taxon>Vibrionaceae</taxon>
        <taxon>Vibrio</taxon>
    </lineage>
</organism>
<evidence type="ECO:0000313" key="3">
    <source>
        <dbReference type="Proteomes" id="UP001441914"/>
    </source>
</evidence>
<sequence>MHEYECENCPIVYCFNDCHSPLKEAKIIDIEALAKRVDEDTSQSARVNKVPQDLDHQQ</sequence>
<gene>
    <name evidence="2" type="ORF">QYQ95_06695</name>
</gene>
<dbReference type="RefSeq" id="WP_016789230.1">
    <property type="nucleotide sequence ID" value="NZ_AIDR02000041.1"/>
</dbReference>
<accession>A0AAN0NAJ1</accession>